<feature type="region of interest" description="Disordered" evidence="6">
    <location>
        <begin position="318"/>
        <end position="441"/>
    </location>
</feature>
<dbReference type="SUPFAM" id="SSF81301">
    <property type="entry name" value="Nucleotidyltransferase"/>
    <property type="match status" value="1"/>
</dbReference>
<evidence type="ECO:0000256" key="5">
    <source>
        <dbReference type="ARBA" id="ARBA00022842"/>
    </source>
</evidence>
<reference evidence="10" key="1">
    <citation type="submission" date="2017-10" db="EMBL/GenBank/DDBJ databases">
        <title>Rapid genome shrinkage in a self-fertile nematode reveals novel sperm competition proteins.</title>
        <authorList>
            <person name="Yin D."/>
            <person name="Schwarz E.M."/>
            <person name="Thomas C.G."/>
            <person name="Felde R.L."/>
            <person name="Korf I.F."/>
            <person name="Cutter A.D."/>
            <person name="Schartner C.M."/>
            <person name="Ralston E.J."/>
            <person name="Meyer B.J."/>
            <person name="Haag E.S."/>
        </authorList>
    </citation>
    <scope>NUCLEOTIDE SEQUENCE [LARGE SCALE GENOMIC DNA]</scope>
    <source>
        <strain evidence="10">JU1422</strain>
    </source>
</reference>
<evidence type="ECO:0000313" key="10">
    <source>
        <dbReference type="Proteomes" id="UP000230233"/>
    </source>
</evidence>
<dbReference type="STRING" id="1611254.A0A2G5VS33"/>
<dbReference type="Gene3D" id="3.30.460.10">
    <property type="entry name" value="Beta Polymerase, domain 2"/>
    <property type="match status" value="1"/>
</dbReference>
<dbReference type="GO" id="GO:0031123">
    <property type="term" value="P:RNA 3'-end processing"/>
    <property type="evidence" value="ECO:0007669"/>
    <property type="project" value="TreeGrafter"/>
</dbReference>
<feature type="compositionally biased region" description="Low complexity" evidence="6">
    <location>
        <begin position="351"/>
        <end position="368"/>
    </location>
</feature>
<dbReference type="SUPFAM" id="SSF81631">
    <property type="entry name" value="PAP/OAS1 substrate-binding domain"/>
    <property type="match status" value="1"/>
</dbReference>
<dbReference type="Pfam" id="PF22600">
    <property type="entry name" value="MTPAP-like_central"/>
    <property type="match status" value="1"/>
</dbReference>
<name>A0A2G5VS33_9PELO</name>
<dbReference type="PANTHER" id="PTHR12271">
    <property type="entry name" value="POLY A POLYMERASE CID PAP -RELATED"/>
    <property type="match status" value="1"/>
</dbReference>
<evidence type="ECO:0000256" key="3">
    <source>
        <dbReference type="ARBA" id="ARBA00022679"/>
    </source>
</evidence>
<comment type="cofactor">
    <cofactor evidence="1">
        <name>Mn(2+)</name>
        <dbReference type="ChEBI" id="CHEBI:29035"/>
    </cofactor>
</comment>
<protein>
    <submittedName>
        <fullName evidence="9">Uncharacterized protein</fullName>
    </submittedName>
</protein>
<dbReference type="Gene3D" id="1.10.1410.10">
    <property type="match status" value="1"/>
</dbReference>
<proteinExistence type="predicted"/>
<gene>
    <name evidence="9" type="primary">Cni-F31C3.2</name>
    <name evidence="9" type="synonym">Cnig_chr_I.g3812</name>
    <name evidence="9" type="ORF">B9Z55_003812</name>
</gene>
<sequence>MARSREQGRKRKIPRCNNDQPVIPKLQYIGQKLNHPLLINDAETKLNRRSRADLQTPAPTVDVSRMICFAGIPACVLSAKGTAQNSIQAEGHAAHAMLDFFRSATSPLFVHQLCAATEMSQLDEHLPTLQKVFEQFEIAVAADFCNISRCSQLETTSAALVRGREVKKRVLQNLRQPEIGYNAAQNEEKPAAALPEPLTTPKSTPKRVDPEVVTLGDSEDEGQEDVQVLREKILKKKEEMAIRGSPKSPSPETEKLRAADAMHLSVLKNQMEPGIRHRRLVERVDSTTYFGELNTSRQGPSDVFCSLPNTNAIRYAVAESEDEDSDDGEEAVPSKRAKMGEQGDEVIVLNTTSSGASGEGAGTSSASSGAGGRAKTSEDTDEFGSEIGDIVDEWDESDDVASTIPDPDSTKPESPTSSTDNTDNTTDSMYNGHPNHRSLIASLGLPPNYQARTIGVVLNEKMAGDVESYVAKVVEKSLDSITWLSRLCWDHYRMNSQPDPILDMKLDARRMLHREFQRLFPDKCVMMQITGSTINGCGSYNSDVDMCLCYPTMSYKGTVFDDFQNERSQSAKVLRKLDKAIRRSKPGHPLRQHIRHCEMVPAKVPIIKLKMQGAYPDMEVDINVNNIAGIYNSHLTHYYSLIDARFPVLALAIKHWASRQGVNNAQAGYLNSYTIILLVVHFLQCGVSPAVLPNLQYLFPEKFDKKLPISALQLYGDIAERLPTSAPNTWSIGELFVGFFHYYAHFDFSTQAISVRSAQVVPRSSLPHHMANYPIFVEEPFDAINTARSVRTPNHLNFIKREFRRAVAIINQPRFTLREIGVHVSGDEQCPF</sequence>
<dbReference type="GO" id="GO:0046872">
    <property type="term" value="F:metal ion binding"/>
    <property type="evidence" value="ECO:0007669"/>
    <property type="project" value="UniProtKB-KW"/>
</dbReference>
<accession>A0A2G5VS33</accession>
<dbReference type="AlphaFoldDB" id="A0A2G5VS33"/>
<evidence type="ECO:0000259" key="7">
    <source>
        <dbReference type="Pfam" id="PF03828"/>
    </source>
</evidence>
<dbReference type="InterPro" id="IPR054708">
    <property type="entry name" value="MTPAP-like_central"/>
</dbReference>
<feature type="domain" description="Poly(A) RNA polymerase mitochondrial-like central palm" evidence="8">
    <location>
        <begin position="484"/>
        <end position="640"/>
    </location>
</feature>
<dbReference type="EMBL" id="PDUG01000001">
    <property type="protein sequence ID" value="PIC54645.1"/>
    <property type="molecule type" value="Genomic_DNA"/>
</dbReference>
<feature type="compositionally biased region" description="Low complexity" evidence="6">
    <location>
        <begin position="416"/>
        <end position="428"/>
    </location>
</feature>
<dbReference type="InterPro" id="IPR043519">
    <property type="entry name" value="NT_sf"/>
</dbReference>
<evidence type="ECO:0000256" key="2">
    <source>
        <dbReference type="ARBA" id="ARBA00001946"/>
    </source>
</evidence>
<dbReference type="InterPro" id="IPR002058">
    <property type="entry name" value="PAP_assoc"/>
</dbReference>
<dbReference type="Proteomes" id="UP000230233">
    <property type="component" value="Chromosome I"/>
</dbReference>
<evidence type="ECO:0000313" key="9">
    <source>
        <dbReference type="EMBL" id="PIC54645.1"/>
    </source>
</evidence>
<comment type="cofactor">
    <cofactor evidence="2">
        <name>Mg(2+)</name>
        <dbReference type="ChEBI" id="CHEBI:18420"/>
    </cofactor>
</comment>
<keyword evidence="5" id="KW-0460">Magnesium</keyword>
<feature type="region of interest" description="Disordered" evidence="6">
    <location>
        <begin position="182"/>
        <end position="209"/>
    </location>
</feature>
<evidence type="ECO:0000256" key="1">
    <source>
        <dbReference type="ARBA" id="ARBA00001936"/>
    </source>
</evidence>
<feature type="domain" description="PAP-associated" evidence="7">
    <location>
        <begin position="731"/>
        <end position="785"/>
    </location>
</feature>
<dbReference type="Pfam" id="PF03828">
    <property type="entry name" value="PAP_assoc"/>
    <property type="match status" value="1"/>
</dbReference>
<organism evidence="9 10">
    <name type="scientific">Caenorhabditis nigoni</name>
    <dbReference type="NCBI Taxonomy" id="1611254"/>
    <lineage>
        <taxon>Eukaryota</taxon>
        <taxon>Metazoa</taxon>
        <taxon>Ecdysozoa</taxon>
        <taxon>Nematoda</taxon>
        <taxon>Chromadorea</taxon>
        <taxon>Rhabditida</taxon>
        <taxon>Rhabditina</taxon>
        <taxon>Rhabditomorpha</taxon>
        <taxon>Rhabditoidea</taxon>
        <taxon>Rhabditidae</taxon>
        <taxon>Peloderinae</taxon>
        <taxon>Caenorhabditis</taxon>
    </lineage>
</organism>
<feature type="compositionally biased region" description="Acidic residues" evidence="6">
    <location>
        <begin position="319"/>
        <end position="330"/>
    </location>
</feature>
<dbReference type="GO" id="GO:1990817">
    <property type="term" value="F:poly(A) RNA polymerase activity"/>
    <property type="evidence" value="ECO:0007669"/>
    <property type="project" value="TreeGrafter"/>
</dbReference>
<keyword evidence="10" id="KW-1185">Reference proteome</keyword>
<dbReference type="CDD" id="cd05402">
    <property type="entry name" value="NT_PAP_TUTase"/>
    <property type="match status" value="1"/>
</dbReference>
<dbReference type="OrthoDB" id="2274644at2759"/>
<keyword evidence="4" id="KW-0479">Metal-binding</keyword>
<evidence type="ECO:0000259" key="8">
    <source>
        <dbReference type="Pfam" id="PF22600"/>
    </source>
</evidence>
<evidence type="ECO:0000256" key="4">
    <source>
        <dbReference type="ARBA" id="ARBA00022723"/>
    </source>
</evidence>
<comment type="caution">
    <text evidence="9">The sequence shown here is derived from an EMBL/GenBank/DDBJ whole genome shotgun (WGS) entry which is preliminary data.</text>
</comment>
<evidence type="ECO:0000256" key="6">
    <source>
        <dbReference type="SAM" id="MobiDB-lite"/>
    </source>
</evidence>
<feature type="compositionally biased region" description="Acidic residues" evidence="6">
    <location>
        <begin position="379"/>
        <end position="399"/>
    </location>
</feature>
<feature type="compositionally biased region" description="Low complexity" evidence="6">
    <location>
        <begin position="191"/>
        <end position="202"/>
    </location>
</feature>
<keyword evidence="3" id="KW-0808">Transferase</keyword>
<dbReference type="PANTHER" id="PTHR12271:SF117">
    <property type="entry name" value="PAP-ASSOCIATED DOMAIN-CONTAINING PROTEIN"/>
    <property type="match status" value="1"/>
</dbReference>